<reference evidence="9 10" key="1">
    <citation type="journal article" date="2019" name="Sci. Transl. Med.">
        <title>Quorum sensing between bacterial species on the skin protects against epidermal injury in atopic dermatitis.</title>
        <authorList>
            <person name="Williams M.R."/>
        </authorList>
    </citation>
    <scope>NUCLEOTIDE SEQUENCE [LARGE SCALE GENOMIC DNA]</scope>
    <source>
        <strain evidence="9 10">H8</strain>
    </source>
</reference>
<keyword evidence="2 5" id="KW-0699">rRNA-binding</keyword>
<keyword evidence="3 5" id="KW-0694">RNA-binding</keyword>
<dbReference type="Pfam" id="PF01479">
    <property type="entry name" value="S4"/>
    <property type="match status" value="1"/>
</dbReference>
<keyword evidence="11" id="KW-1185">Reference proteome</keyword>
<evidence type="ECO:0000313" key="9">
    <source>
        <dbReference type="EMBL" id="TBW75417.1"/>
    </source>
</evidence>
<organism evidence="9 10">
    <name type="scientific">Staphylococcus capitis</name>
    <dbReference type="NCBI Taxonomy" id="29388"/>
    <lineage>
        <taxon>Bacteria</taxon>
        <taxon>Bacillati</taxon>
        <taxon>Bacillota</taxon>
        <taxon>Bacilli</taxon>
        <taxon>Bacillales</taxon>
        <taxon>Staphylococcaceae</taxon>
        <taxon>Staphylococcus</taxon>
    </lineage>
</organism>
<evidence type="ECO:0000313" key="11">
    <source>
        <dbReference type="Proteomes" id="UP000538955"/>
    </source>
</evidence>
<sequence length="87" mass="9857">MRLDKYLKVSRLVKRRTLAKEISDQGRVTVNGNVAKAGTDVKENDELVIRFGQKLVTVKVTGLNEHATKENAKGMYELIKEERIDEA</sequence>
<gene>
    <name evidence="5" type="primary">rqcP</name>
    <name evidence="9" type="ORF">EQ811_11590</name>
    <name evidence="8" type="ORF">HHM13_04430</name>
    <name evidence="7" type="ORF">HHM24_07020</name>
</gene>
<comment type="caution">
    <text evidence="9">The sequence shown here is derived from an EMBL/GenBank/DDBJ whole genome shotgun (WGS) entry which is preliminary data.</text>
</comment>
<dbReference type="GO" id="GO:0043023">
    <property type="term" value="F:ribosomal large subunit binding"/>
    <property type="evidence" value="ECO:0007669"/>
    <property type="project" value="UniProtKB-UniRule"/>
</dbReference>
<dbReference type="SUPFAM" id="SSF55174">
    <property type="entry name" value="Alpha-L RNA-binding motif"/>
    <property type="match status" value="1"/>
</dbReference>
<evidence type="ECO:0000256" key="2">
    <source>
        <dbReference type="ARBA" id="ARBA00022730"/>
    </source>
</evidence>
<dbReference type="GO" id="GO:0072344">
    <property type="term" value="P:rescue of stalled ribosome"/>
    <property type="evidence" value="ECO:0007669"/>
    <property type="project" value="UniProtKB-UniRule"/>
</dbReference>
<dbReference type="CDD" id="cd00165">
    <property type="entry name" value="S4"/>
    <property type="match status" value="1"/>
</dbReference>
<dbReference type="RefSeq" id="WP_002436795.1">
    <property type="nucleotide sequence ID" value="NZ_AP014956.1"/>
</dbReference>
<dbReference type="EMBL" id="SCHC01000006">
    <property type="protein sequence ID" value="TBW75417.1"/>
    <property type="molecule type" value="Genomic_DNA"/>
</dbReference>
<protein>
    <recommendedName>
        <fullName evidence="5">RQC P-site tRNA stabilizing factor</fullName>
        <shortName evidence="5">RqcP</shortName>
    </recommendedName>
    <alternativeName>
        <fullName evidence="5">Ribosome-associated protein quality control protein P</fullName>
    </alternativeName>
</protein>
<dbReference type="Gene3D" id="3.10.290.10">
    <property type="entry name" value="RNA-binding S4 domain"/>
    <property type="match status" value="1"/>
</dbReference>
<comment type="function">
    <text evidence="5">Key component of the ribosome quality control system (RQC), a ribosome-associated complex that mediates the extraction of incompletely synthesized nascent chains from stalled ribosomes and their subsequent degradation. RqcH recruits Ala-charged tRNA, and with RqcP directs the elongation of stalled nascent chains on 50S ribosomal subunits, leading to non-templated C-terminal alanine extensions (Ala tail). The Ala tail promotes nascent chain degradation. RqcP is associated with the translocation-like movement of the peptidyl-tRNA from the A-site into the P-site.</text>
</comment>
<evidence type="ECO:0000259" key="6">
    <source>
        <dbReference type="SMART" id="SM00363"/>
    </source>
</evidence>
<evidence type="ECO:0000256" key="3">
    <source>
        <dbReference type="ARBA" id="ARBA00022884"/>
    </source>
</evidence>
<evidence type="ECO:0000256" key="1">
    <source>
        <dbReference type="ARBA" id="ARBA00022555"/>
    </source>
</evidence>
<dbReference type="eggNOG" id="COG1188">
    <property type="taxonomic scope" value="Bacteria"/>
</dbReference>
<accession>A0A0S4M6B3</accession>
<evidence type="ECO:0000256" key="4">
    <source>
        <dbReference type="ARBA" id="ARBA00022917"/>
    </source>
</evidence>
<comment type="subunit">
    <text evidence="5">Associates with stalled 50S ribosomal subunits. Binds to RqcH, 23S rRNA and the P-site tRNA. Does not require RqcH for association with 50S subunits.</text>
</comment>
<dbReference type="EMBL" id="JABBMI010000059">
    <property type="protein sequence ID" value="NMK54501.1"/>
    <property type="molecule type" value="Genomic_DNA"/>
</dbReference>
<dbReference type="Proteomes" id="UP000550736">
    <property type="component" value="Unassembled WGS sequence"/>
</dbReference>
<proteinExistence type="inferred from homology"/>
<evidence type="ECO:0000256" key="5">
    <source>
        <dbReference type="HAMAP-Rule" id="MF_00871"/>
    </source>
</evidence>
<keyword evidence="1 5" id="KW-0820">tRNA-binding</keyword>
<dbReference type="InterPro" id="IPR002942">
    <property type="entry name" value="S4_RNA-bd"/>
</dbReference>
<evidence type="ECO:0000313" key="12">
    <source>
        <dbReference type="Proteomes" id="UP000550736"/>
    </source>
</evidence>
<dbReference type="PIRSF" id="PIRSF038881">
    <property type="entry name" value="RNAbp_HP1423"/>
    <property type="match status" value="1"/>
</dbReference>
<evidence type="ECO:0000313" key="7">
    <source>
        <dbReference type="EMBL" id="NMK54501.1"/>
    </source>
</evidence>
<dbReference type="GeneID" id="93670476"/>
<keyword evidence="4 5" id="KW-0648">Protein biosynthesis</keyword>
<evidence type="ECO:0000313" key="10">
    <source>
        <dbReference type="Proteomes" id="UP000291949"/>
    </source>
</evidence>
<dbReference type="InterPro" id="IPR036986">
    <property type="entry name" value="S4_RNA-bd_sf"/>
</dbReference>
<dbReference type="SMART" id="SM00363">
    <property type="entry name" value="S4"/>
    <property type="match status" value="1"/>
</dbReference>
<dbReference type="InterPro" id="IPR025490">
    <property type="entry name" value="RqcP"/>
</dbReference>
<dbReference type="Proteomes" id="UP000291949">
    <property type="component" value="Unassembled WGS sequence"/>
</dbReference>
<comment type="similarity">
    <text evidence="5">Belongs to the RqcP family.</text>
</comment>
<dbReference type="EMBL" id="JABBLX010000009">
    <property type="protein sequence ID" value="NMK97340.1"/>
    <property type="molecule type" value="Genomic_DNA"/>
</dbReference>
<name>A0A0S4M6B3_STACP</name>
<dbReference type="AlphaFoldDB" id="A0A0S4M6B3"/>
<dbReference type="HAMAP" id="MF_00871">
    <property type="entry name" value="RqcP"/>
    <property type="match status" value="1"/>
</dbReference>
<reference evidence="11 12" key="2">
    <citation type="submission" date="2020-04" db="EMBL/GenBank/DDBJ databases">
        <title>The Epidemiology and Molecular Characteristics of Linezolid-Resistant Staphylococcus capitis in Huashan Hospital, Shanghai.</title>
        <authorList>
            <person name="Ding L."/>
            <person name="Li P."/>
            <person name="Yang Y."/>
            <person name="Lin D."/>
            <person name="Xu X."/>
        </authorList>
    </citation>
    <scope>NUCLEOTIDE SEQUENCE [LARGE SCALE GENOMIC DNA]</scope>
    <source>
        <strain evidence="8 12">12-86</strain>
        <strain evidence="7 11">17-84</strain>
    </source>
</reference>
<dbReference type="Proteomes" id="UP000538955">
    <property type="component" value="Unassembled WGS sequence"/>
</dbReference>
<dbReference type="PROSITE" id="PS50889">
    <property type="entry name" value="S4"/>
    <property type="match status" value="1"/>
</dbReference>
<dbReference type="GO" id="GO:0000049">
    <property type="term" value="F:tRNA binding"/>
    <property type="evidence" value="ECO:0007669"/>
    <property type="project" value="UniProtKB-UniRule"/>
</dbReference>
<evidence type="ECO:0000313" key="8">
    <source>
        <dbReference type="EMBL" id="NMK97340.1"/>
    </source>
</evidence>
<dbReference type="GO" id="GO:0019843">
    <property type="term" value="F:rRNA binding"/>
    <property type="evidence" value="ECO:0007669"/>
    <property type="project" value="UniProtKB-UniRule"/>
</dbReference>
<feature type="domain" description="RNA-binding S4" evidence="6">
    <location>
        <begin position="1"/>
        <end position="66"/>
    </location>
</feature>